<comment type="caution">
    <text evidence="1">The sequence shown here is derived from an EMBL/GenBank/DDBJ whole genome shotgun (WGS) entry which is preliminary data.</text>
</comment>
<evidence type="ECO:0000313" key="2">
    <source>
        <dbReference type="Proteomes" id="UP000241229"/>
    </source>
</evidence>
<dbReference type="InterPro" id="IPR008320">
    <property type="entry name" value="UCP032025"/>
</dbReference>
<dbReference type="Proteomes" id="UP000241229">
    <property type="component" value="Unassembled WGS sequence"/>
</dbReference>
<proteinExistence type="predicted"/>
<name>A0A2P7SHD9_9HYPH</name>
<dbReference type="AlphaFoldDB" id="A0A2P7SHD9"/>
<dbReference type="Pfam" id="PF07370">
    <property type="entry name" value="DUF1489"/>
    <property type="match status" value="1"/>
</dbReference>
<dbReference type="PIRSF" id="PIRSF032025">
    <property type="entry name" value="UCP032025"/>
    <property type="match status" value="1"/>
</dbReference>
<evidence type="ECO:0000313" key="1">
    <source>
        <dbReference type="EMBL" id="PSJ61751.1"/>
    </source>
</evidence>
<dbReference type="RefSeq" id="WP_106771859.1">
    <property type="nucleotide sequence ID" value="NZ_PXYK01000007.1"/>
</dbReference>
<dbReference type="EMBL" id="PXYK01000007">
    <property type="protein sequence ID" value="PSJ61751.1"/>
    <property type="molecule type" value="Genomic_DNA"/>
</dbReference>
<keyword evidence="2" id="KW-1185">Reference proteome</keyword>
<dbReference type="OrthoDB" id="9798292at2"/>
<accession>A0A2P7SHD9</accession>
<organism evidence="1 2">
    <name type="scientific">Kumtagia ephedrae</name>
    <dbReference type="NCBI Taxonomy" id="2116701"/>
    <lineage>
        <taxon>Bacteria</taxon>
        <taxon>Pseudomonadati</taxon>
        <taxon>Pseudomonadota</taxon>
        <taxon>Alphaproteobacteria</taxon>
        <taxon>Hyphomicrobiales</taxon>
        <taxon>Phyllobacteriaceae</taxon>
        <taxon>Kumtagia</taxon>
    </lineage>
</organism>
<reference evidence="1 2" key="1">
    <citation type="submission" date="2018-03" db="EMBL/GenBank/DDBJ databases">
        <title>The draft genome of Mesorhizobium sp. 6GN-30.</title>
        <authorList>
            <person name="Liu L."/>
            <person name="Li L."/>
            <person name="Wang T."/>
            <person name="Zhang X."/>
            <person name="Liang L."/>
        </authorList>
    </citation>
    <scope>NUCLEOTIDE SEQUENCE [LARGE SCALE GENOMIC DNA]</scope>
    <source>
        <strain evidence="1 2">6GN30</strain>
    </source>
</reference>
<sequence>MALNLIKLCVGCDSVEDLEEWIAFRLDERRRAGEPVEQWHTTRMVPSRTAELVDGGSLYWVIKAQVQCRQRLLDIRPFVDADGIGRCHLVLDPKVERTQWQPRRAFQGWRYLKQADAPADLGRGGSGLMEMPPKLRQELAELGLL</sequence>
<protein>
    <submittedName>
        <fullName evidence="1">DUF1489 domain-containing protein</fullName>
    </submittedName>
</protein>
<gene>
    <name evidence="1" type="ORF">C7I84_09100</name>
</gene>